<dbReference type="InterPro" id="IPR058870">
    <property type="entry name" value="YuzC"/>
</dbReference>
<gene>
    <name evidence="1" type="ORF">ABIA69_004040</name>
</gene>
<evidence type="ECO:0000313" key="2">
    <source>
        <dbReference type="Proteomes" id="UP001549363"/>
    </source>
</evidence>
<evidence type="ECO:0008006" key="3">
    <source>
        <dbReference type="Google" id="ProtNLM"/>
    </source>
</evidence>
<name>A0ABV2PQL3_9BACI</name>
<dbReference type="Proteomes" id="UP001549363">
    <property type="component" value="Unassembled WGS sequence"/>
</dbReference>
<protein>
    <recommendedName>
        <fullName evidence="3">Inner spore coat protein</fullName>
    </recommendedName>
</protein>
<accession>A0ABV2PQL3</accession>
<dbReference type="RefSeq" id="WP_107948650.1">
    <property type="nucleotide sequence ID" value="NZ_CP073713.1"/>
</dbReference>
<dbReference type="EMBL" id="JBEPSB010000026">
    <property type="protein sequence ID" value="MET4562849.1"/>
    <property type="molecule type" value="Genomic_DNA"/>
</dbReference>
<dbReference type="Pfam" id="PF26344">
    <property type="entry name" value="YuzC"/>
    <property type="match status" value="1"/>
</dbReference>
<organism evidence="1 2">
    <name type="scientific">Lysinibacillus parviboronicapiens</name>
    <dbReference type="NCBI Taxonomy" id="436516"/>
    <lineage>
        <taxon>Bacteria</taxon>
        <taxon>Bacillati</taxon>
        <taxon>Bacillota</taxon>
        <taxon>Bacilli</taxon>
        <taxon>Bacillales</taxon>
        <taxon>Bacillaceae</taxon>
        <taxon>Lysinibacillus</taxon>
    </lineage>
</organism>
<sequence>MYYNPYPYFVYANHYPPWATSNHTTPSPLPSHLAMPTNQPTTSPFPPVNTHKLQSSAKQVQTIMQQARLLTDKIDGSEQFAHDLMNAAQLSNKTEVDKLIASTGISIKFDTKYTPDNLRVLFIENGCCGLTLILNW</sequence>
<keyword evidence="2" id="KW-1185">Reference proteome</keyword>
<comment type="caution">
    <text evidence="1">The sequence shown here is derived from an EMBL/GenBank/DDBJ whole genome shotgun (WGS) entry which is preliminary data.</text>
</comment>
<reference evidence="1 2" key="1">
    <citation type="submission" date="2024-06" db="EMBL/GenBank/DDBJ databases">
        <title>Sorghum-associated microbial communities from plants grown in Nebraska, USA.</title>
        <authorList>
            <person name="Schachtman D."/>
        </authorList>
    </citation>
    <scope>NUCLEOTIDE SEQUENCE [LARGE SCALE GENOMIC DNA]</scope>
    <source>
        <strain evidence="1 2">736</strain>
    </source>
</reference>
<proteinExistence type="predicted"/>
<evidence type="ECO:0000313" key="1">
    <source>
        <dbReference type="EMBL" id="MET4562849.1"/>
    </source>
</evidence>